<keyword evidence="7" id="KW-1185">Reference proteome</keyword>
<dbReference type="Gene3D" id="1.25.10.10">
    <property type="entry name" value="Leucine-rich Repeat Variant"/>
    <property type="match status" value="1"/>
</dbReference>
<accession>A0ABR3AHG2</accession>
<evidence type="ECO:0000256" key="3">
    <source>
        <dbReference type="ARBA" id="ARBA00023036"/>
    </source>
</evidence>
<sequence length="738" mass="81541">MATLPSYEFDSTPTPKEAETLVKRMSTSLQLSDHLPGGLETKEDKFIKIATFSLQNYLKETKFASEFLEGGGLKSLCMLINNANGNTLAYALNSLTSLMSHNVEWVTLTDDFVATIAHRVVNETLVTICRPATAILIKIVAADQATQQTTTTTTLSGETVAAKESSVSSLGSCGYPTLYKALEREPNLLAVLVRRLQSPDYALSLNSLTLLTVMLKYVKDEDQSELLDALEQLNIGKHIVPLMNNHPSDELKEQLLEYQTATIQNVNKRRNIPVSMSNPRHAKILLSIFEAAAIKDIQVPGARKWKKIGFSTEVPQREFSRMGLFGLEKMHTFAVGNGDMFSKIILEQVHRPEGKRCPFAKASLEVSDLLCSHWNINPGYIAAEFDQLLLHFDHIQATTLQCFYRIFRDMEATAADFSKVSALVRSQLRSVLKSEGVKEVSEFDRLMLGTPYQVIRDRRLKELEWADDLLGREAIRNLRARLNKQSYEFIKKQRISCLLKGAWFPAPNPFRGAVLSAAGTNGGSVNSNSNNNSINGNTINYNYINGNSSVNGNRRWRYYKLSTSKKSLQYGDFAEKIAPVLKSYDRLTNKIDLALVTEIKSTPSKYGSNHSGSPFLGSSISNSSSGLIGGSSSTYSSSSYSSYSPPLSFGLFSDNNLLLAEFLCGSTAQVSEWKDGFSMLLDKGITSKDTAAYLHSLTEIGVKVKLLQIAGDRVEVPHGTLEVPPVPVGLGSGFFYDV</sequence>
<dbReference type="SUPFAM" id="SSF48371">
    <property type="entry name" value="ARM repeat"/>
    <property type="match status" value="1"/>
</dbReference>
<dbReference type="InterPro" id="IPR001849">
    <property type="entry name" value="PH_domain"/>
</dbReference>
<comment type="caution">
    <text evidence="6">The sequence shown here is derived from an EMBL/GenBank/DDBJ whole genome shotgun (WGS) entry which is preliminary data.</text>
</comment>
<dbReference type="Pfam" id="PF04727">
    <property type="entry name" value="ELMO_CED12"/>
    <property type="match status" value="1"/>
</dbReference>
<evidence type="ECO:0000313" key="6">
    <source>
        <dbReference type="EMBL" id="KAL0073937.1"/>
    </source>
</evidence>
<dbReference type="Gene3D" id="2.30.29.30">
    <property type="entry name" value="Pleckstrin-homology domain (PH domain)/Phosphotyrosine-binding domain (PTB)"/>
    <property type="match status" value="1"/>
</dbReference>
<keyword evidence="1" id="KW-0053">Apoptosis</keyword>
<feature type="domain" description="ELMO" evidence="5">
    <location>
        <begin position="280"/>
        <end position="432"/>
    </location>
</feature>
<comment type="function">
    <text evidence="4">Involved in cytoskeletal rearrangements required for phagocytosis of apoptotic cells and cell motility. Acts in association with DOCK1 and CRK. Was initially proposed to be required in complex with DOCK1 to activate Rac Rho small GTPases. May enhance the guanine nucleotide exchange factor (GEF) activity of DOCK1.</text>
</comment>
<name>A0ABR3AHG2_PHYBL</name>
<evidence type="ECO:0000256" key="2">
    <source>
        <dbReference type="ARBA" id="ARBA00022907"/>
    </source>
</evidence>
<dbReference type="Pfam" id="PF16457">
    <property type="entry name" value="PH_12"/>
    <property type="match status" value="1"/>
</dbReference>
<dbReference type="PANTHER" id="PTHR12771">
    <property type="entry name" value="ENGULFMENT AND CELL MOTILITY"/>
    <property type="match status" value="1"/>
</dbReference>
<dbReference type="EMBL" id="JBCLYO010000049">
    <property type="protein sequence ID" value="KAL0073937.1"/>
    <property type="molecule type" value="Genomic_DNA"/>
</dbReference>
<keyword evidence="2" id="KW-0581">Phagocytosis</keyword>
<dbReference type="PANTHER" id="PTHR12771:SF56">
    <property type="entry name" value="CED-12"/>
    <property type="match status" value="1"/>
</dbReference>
<dbReference type="Proteomes" id="UP001448207">
    <property type="component" value="Unassembled WGS sequence"/>
</dbReference>
<dbReference type="InterPro" id="IPR024574">
    <property type="entry name" value="ELMO_ARM"/>
</dbReference>
<evidence type="ECO:0000256" key="1">
    <source>
        <dbReference type="ARBA" id="ARBA00022703"/>
    </source>
</evidence>
<protein>
    <submittedName>
        <fullName evidence="6">ELMO/CED-12 family-domain-containing protein</fullName>
    </submittedName>
</protein>
<dbReference type="InterPro" id="IPR050868">
    <property type="entry name" value="ELMO_domain-containing"/>
</dbReference>
<organism evidence="6 7">
    <name type="scientific">Phycomyces blakesleeanus</name>
    <dbReference type="NCBI Taxonomy" id="4837"/>
    <lineage>
        <taxon>Eukaryota</taxon>
        <taxon>Fungi</taxon>
        <taxon>Fungi incertae sedis</taxon>
        <taxon>Mucoromycota</taxon>
        <taxon>Mucoromycotina</taxon>
        <taxon>Mucoromycetes</taxon>
        <taxon>Mucorales</taxon>
        <taxon>Phycomycetaceae</taxon>
        <taxon>Phycomyces</taxon>
    </lineage>
</organism>
<reference evidence="6 7" key="1">
    <citation type="submission" date="2024-04" db="EMBL/GenBank/DDBJ databases">
        <title>Symmetric and asymmetric DNA N6-adenine methylation regulates different biological responses in Mucorales.</title>
        <authorList>
            <consortium name="Lawrence Berkeley National Laboratory"/>
            <person name="Lax C."/>
            <person name="Mondo S.J."/>
            <person name="Osorio-Concepcion M."/>
            <person name="Muszewska A."/>
            <person name="Corrochano-Luque M."/>
            <person name="Gutierrez G."/>
            <person name="Riley R."/>
            <person name="Lipzen A."/>
            <person name="Guo J."/>
            <person name="Hundley H."/>
            <person name="Amirebrahimi M."/>
            <person name="Ng V."/>
            <person name="Lorenzo-Gutierrez D."/>
            <person name="Binder U."/>
            <person name="Yang J."/>
            <person name="Song Y."/>
            <person name="Canovas D."/>
            <person name="Navarro E."/>
            <person name="Freitag M."/>
            <person name="Gabaldon T."/>
            <person name="Grigoriev I.V."/>
            <person name="Corrochano L.M."/>
            <person name="Nicolas F.E."/>
            <person name="Garre V."/>
        </authorList>
    </citation>
    <scope>NUCLEOTIDE SEQUENCE [LARGE SCALE GENOMIC DNA]</scope>
    <source>
        <strain evidence="6 7">L51</strain>
    </source>
</reference>
<proteinExistence type="predicted"/>
<dbReference type="Pfam" id="PF11841">
    <property type="entry name" value="ELMO_ARM"/>
    <property type="match status" value="1"/>
</dbReference>
<keyword evidence="3" id="KW-0729">SH3-binding</keyword>
<evidence type="ECO:0000256" key="4">
    <source>
        <dbReference type="ARBA" id="ARBA00024863"/>
    </source>
</evidence>
<dbReference type="InterPro" id="IPR011989">
    <property type="entry name" value="ARM-like"/>
</dbReference>
<evidence type="ECO:0000313" key="7">
    <source>
        <dbReference type="Proteomes" id="UP001448207"/>
    </source>
</evidence>
<dbReference type="InterPro" id="IPR016024">
    <property type="entry name" value="ARM-type_fold"/>
</dbReference>
<dbReference type="PROSITE" id="PS51335">
    <property type="entry name" value="ELMO"/>
    <property type="match status" value="1"/>
</dbReference>
<evidence type="ECO:0000259" key="5">
    <source>
        <dbReference type="PROSITE" id="PS51335"/>
    </source>
</evidence>
<gene>
    <name evidence="6" type="ORF">J3Q64DRAFT_1686434</name>
</gene>
<dbReference type="InterPro" id="IPR011993">
    <property type="entry name" value="PH-like_dom_sf"/>
</dbReference>
<dbReference type="InterPro" id="IPR006816">
    <property type="entry name" value="ELMO_dom"/>
</dbReference>